<feature type="domain" description="Flavodoxin-like fold" evidence="7">
    <location>
        <begin position="2"/>
        <end position="205"/>
    </location>
</feature>
<evidence type="ECO:0000256" key="4">
    <source>
        <dbReference type="ARBA" id="ARBA00023027"/>
    </source>
</evidence>
<dbReference type="Proteomes" id="UP000059847">
    <property type="component" value="Plasmid 3"/>
</dbReference>
<comment type="function">
    <text evidence="6">Quinone reductase that provides resistance to thiol-specific stress caused by electrophilic quinones.</text>
</comment>
<dbReference type="AlphaFoldDB" id="A0A0M3V9M6"/>
<proteinExistence type="inferred from homology"/>
<dbReference type="GO" id="GO:0016655">
    <property type="term" value="F:oxidoreductase activity, acting on NAD(P)H, quinone or similar compound as acceptor"/>
    <property type="evidence" value="ECO:0007669"/>
    <property type="project" value="InterPro"/>
</dbReference>
<keyword evidence="9" id="KW-1185">Reference proteome</keyword>
<dbReference type="InterPro" id="IPR003680">
    <property type="entry name" value="Flavodoxin_fold"/>
</dbReference>
<comment type="catalytic activity">
    <reaction evidence="6">
        <text>2 a quinone + NADH + H(+) = 2 a 1,4-benzosemiquinone + NAD(+)</text>
        <dbReference type="Rhea" id="RHEA:65952"/>
        <dbReference type="ChEBI" id="CHEBI:15378"/>
        <dbReference type="ChEBI" id="CHEBI:57540"/>
        <dbReference type="ChEBI" id="CHEBI:57945"/>
        <dbReference type="ChEBI" id="CHEBI:132124"/>
        <dbReference type="ChEBI" id="CHEBI:134225"/>
    </reaction>
</comment>
<evidence type="ECO:0000256" key="1">
    <source>
        <dbReference type="ARBA" id="ARBA00022630"/>
    </source>
</evidence>
<evidence type="ECO:0000256" key="6">
    <source>
        <dbReference type="HAMAP-Rule" id="MF_01216"/>
    </source>
</evidence>
<keyword evidence="8" id="KW-0614">Plasmid</keyword>
<dbReference type="InterPro" id="IPR029039">
    <property type="entry name" value="Flavoprotein-like_sf"/>
</dbReference>
<evidence type="ECO:0000256" key="5">
    <source>
        <dbReference type="ARBA" id="ARBA00048542"/>
    </source>
</evidence>
<dbReference type="PANTHER" id="PTHR43741:SF2">
    <property type="entry name" value="FMN-DEPENDENT NADH:QUINONE OXIDOREDUCTASE"/>
    <property type="match status" value="1"/>
</dbReference>
<keyword evidence="4 6" id="KW-0520">NAD</keyword>
<comment type="cofactor">
    <cofactor evidence="6">
        <name>FMN</name>
        <dbReference type="ChEBI" id="CHEBI:58210"/>
    </cofactor>
    <text evidence="6">Binds 1 FMN per subunit.</text>
</comment>
<dbReference type="EC" id="1.7.1.17" evidence="6"/>
<name>A0A0M3V9M6_9GAMM</name>
<protein>
    <recommendedName>
        <fullName evidence="6">FMN dependent NADH:quinone oxidoreductase</fullName>
        <ecNumber evidence="6">1.6.5.-</ecNumber>
    </recommendedName>
    <alternativeName>
        <fullName evidence="6">Azo-dye reductase</fullName>
    </alternativeName>
    <alternativeName>
        <fullName evidence="6">FMN-dependent NADH-azo compound oxidoreductase</fullName>
    </alternativeName>
    <alternativeName>
        <fullName evidence="6">FMN-dependent NADH-azoreductase</fullName>
        <ecNumber evidence="6">1.7.1.17</ecNumber>
    </alternativeName>
</protein>
<comment type="similarity">
    <text evidence="6">Belongs to the azoreductase type 1 family.</text>
</comment>
<evidence type="ECO:0000313" key="8">
    <source>
        <dbReference type="EMBL" id="ALF60937.1"/>
    </source>
</evidence>
<sequence>MKKILVINASPSQNDSYSRLLTERFIEQWKQRNPDDTFIFRELGNVNIPHVNQLWVKAAFTPEEARSDKDKQAILFSDELVKELQDADVVVFGSPMHNLSVPSTLKAYIDQIIRMGVTTSLVPGTPDSPYVGLLDNKKAYLFLARGGCGFGKGEAYEHMDFQEPYLKAILQMLGITDVTTVNVNYTAMKAELRLDSYTHAQEQVDALFN</sequence>
<dbReference type="InterPro" id="IPR023048">
    <property type="entry name" value="NADH:quinone_OxRdtase_FMN_depd"/>
</dbReference>
<dbReference type="GO" id="GO:0016652">
    <property type="term" value="F:oxidoreductase activity, acting on NAD(P)H as acceptor"/>
    <property type="evidence" value="ECO:0007669"/>
    <property type="project" value="UniProtKB-UniRule"/>
</dbReference>
<dbReference type="HAMAP" id="MF_01216">
    <property type="entry name" value="Azoreductase_type1"/>
    <property type="match status" value="1"/>
</dbReference>
<organism evidence="8 9">
    <name type="scientific">Psychrobacter urativorans</name>
    <dbReference type="NCBI Taxonomy" id="45610"/>
    <lineage>
        <taxon>Bacteria</taxon>
        <taxon>Pseudomonadati</taxon>
        <taxon>Pseudomonadota</taxon>
        <taxon>Gammaproteobacteria</taxon>
        <taxon>Moraxellales</taxon>
        <taxon>Moraxellaceae</taxon>
        <taxon>Psychrobacter</taxon>
    </lineage>
</organism>
<geneLocation type="plasmid" evidence="8 9">
    <name>3</name>
</geneLocation>
<keyword evidence="2 6" id="KW-0288">FMN</keyword>
<dbReference type="RefSeq" id="WP_062536869.1">
    <property type="nucleotide sequence ID" value="NZ_CP012709.1"/>
</dbReference>
<accession>A0A0M3V9M6</accession>
<comment type="caution">
    <text evidence="6">Lacks conserved residue(s) required for the propagation of feature annotation.</text>
</comment>
<dbReference type="PANTHER" id="PTHR43741">
    <property type="entry name" value="FMN-DEPENDENT NADH-AZOREDUCTASE 1"/>
    <property type="match status" value="1"/>
</dbReference>
<dbReference type="GO" id="GO:0010181">
    <property type="term" value="F:FMN binding"/>
    <property type="evidence" value="ECO:0007669"/>
    <property type="project" value="UniProtKB-UniRule"/>
</dbReference>
<dbReference type="EC" id="1.6.5.-" evidence="6"/>
<gene>
    <name evidence="6" type="primary">azoR</name>
    <name evidence="8" type="ORF">AOC03_12180</name>
</gene>
<dbReference type="InterPro" id="IPR050104">
    <property type="entry name" value="FMN-dep_NADH:Q_OxRdtase_AzoR1"/>
</dbReference>
<comment type="function">
    <text evidence="6">Also exhibits azoreductase activity. Catalyzes the reductive cleavage of the azo bond in aromatic azo compounds to the corresponding amines.</text>
</comment>
<evidence type="ECO:0000256" key="3">
    <source>
        <dbReference type="ARBA" id="ARBA00023002"/>
    </source>
</evidence>
<dbReference type="Pfam" id="PF02525">
    <property type="entry name" value="Flavodoxin_2"/>
    <property type="match status" value="1"/>
</dbReference>
<dbReference type="EMBL" id="CP012709">
    <property type="protein sequence ID" value="ALF60937.1"/>
    <property type="molecule type" value="Genomic_DNA"/>
</dbReference>
<keyword evidence="3 6" id="KW-0560">Oxidoreductase</keyword>
<dbReference type="KEGG" id="pur:AOC03_12180"/>
<feature type="binding site" evidence="6">
    <location>
        <begin position="16"/>
        <end position="18"/>
    </location>
    <ligand>
        <name>FMN</name>
        <dbReference type="ChEBI" id="CHEBI:58210"/>
    </ligand>
</feature>
<comment type="catalytic activity">
    <reaction evidence="5">
        <text>N,N-dimethyl-1,4-phenylenediamine + anthranilate + 2 NAD(+) = 2-(4-dimethylaminophenyl)diazenylbenzoate + 2 NADH + 2 H(+)</text>
        <dbReference type="Rhea" id="RHEA:55872"/>
        <dbReference type="ChEBI" id="CHEBI:15378"/>
        <dbReference type="ChEBI" id="CHEBI:15783"/>
        <dbReference type="ChEBI" id="CHEBI:16567"/>
        <dbReference type="ChEBI" id="CHEBI:57540"/>
        <dbReference type="ChEBI" id="CHEBI:57945"/>
        <dbReference type="ChEBI" id="CHEBI:71579"/>
        <dbReference type="EC" id="1.7.1.17"/>
    </reaction>
    <physiologicalReaction direction="right-to-left" evidence="5">
        <dbReference type="Rhea" id="RHEA:55874"/>
    </physiologicalReaction>
</comment>
<evidence type="ECO:0000313" key="9">
    <source>
        <dbReference type="Proteomes" id="UP000059847"/>
    </source>
</evidence>
<dbReference type="SUPFAM" id="SSF52218">
    <property type="entry name" value="Flavoproteins"/>
    <property type="match status" value="1"/>
</dbReference>
<keyword evidence="1 6" id="KW-0285">Flavoprotein</keyword>
<dbReference type="GO" id="GO:0009055">
    <property type="term" value="F:electron transfer activity"/>
    <property type="evidence" value="ECO:0007669"/>
    <property type="project" value="UniProtKB-UniRule"/>
</dbReference>
<evidence type="ECO:0000259" key="7">
    <source>
        <dbReference type="Pfam" id="PF02525"/>
    </source>
</evidence>
<dbReference type="Gene3D" id="3.40.50.360">
    <property type="match status" value="1"/>
</dbReference>
<comment type="subunit">
    <text evidence="6">Homodimer.</text>
</comment>
<reference evidence="8 9" key="1">
    <citation type="submission" date="2015-09" db="EMBL/GenBank/DDBJ databases">
        <title>Complete genome of Psychrobacter urativorans R10.10B.</title>
        <authorList>
            <person name="See-Too W.S."/>
            <person name="Chan K.G."/>
        </authorList>
    </citation>
    <scope>NUCLEOTIDE SEQUENCE [LARGE SCALE GENOMIC DNA]</scope>
    <source>
        <strain evidence="8 9">R10.10B</strain>
        <plasmid evidence="8 9">3</plasmid>
    </source>
</reference>
<dbReference type="OrthoDB" id="9787136at2"/>
<feature type="binding site" evidence="6">
    <location>
        <position position="10"/>
    </location>
    <ligand>
        <name>FMN</name>
        <dbReference type="ChEBI" id="CHEBI:58210"/>
    </ligand>
</feature>
<evidence type="ECO:0000256" key="2">
    <source>
        <dbReference type="ARBA" id="ARBA00022643"/>
    </source>
</evidence>